<dbReference type="Gene3D" id="1.10.101.10">
    <property type="entry name" value="PGBD-like superfamily/PGBD"/>
    <property type="match status" value="2"/>
</dbReference>
<dbReference type="Proteomes" id="UP000430508">
    <property type="component" value="Chromosome"/>
</dbReference>
<name>A0A857DMB4_9FIRM</name>
<protein>
    <submittedName>
        <fullName evidence="2">Peptidoglycan-binding protein</fullName>
    </submittedName>
</protein>
<dbReference type="InterPro" id="IPR036366">
    <property type="entry name" value="PGBDSf"/>
</dbReference>
<proteinExistence type="predicted"/>
<accession>A0A857DMB4</accession>
<dbReference type="InterPro" id="IPR002477">
    <property type="entry name" value="Peptidoglycan-bd-like"/>
</dbReference>
<evidence type="ECO:0000313" key="3">
    <source>
        <dbReference type="Proteomes" id="UP000430508"/>
    </source>
</evidence>
<reference evidence="2 3" key="1">
    <citation type="submission" date="2019-12" db="EMBL/GenBank/DDBJ databases">
        <title>Sequence classification of anaerobic respiratory reductive dehalogenases: First we see many, then we see few.</title>
        <authorList>
            <person name="Molenda O."/>
            <person name="Puentes Jacome L.A."/>
            <person name="Cao X."/>
            <person name="Nesbo C.L."/>
            <person name="Tang S."/>
            <person name="Morson N."/>
            <person name="Patron J."/>
            <person name="Lomheim L."/>
            <person name="Wishart D.S."/>
            <person name="Edwards E.A."/>
        </authorList>
    </citation>
    <scope>NUCLEOTIDE SEQUENCE [LARGE SCALE GENOMIC DNA]</scope>
    <source>
        <strain evidence="2 3">12DCA</strain>
    </source>
</reference>
<dbReference type="AlphaFoldDB" id="A0A857DMB4"/>
<gene>
    <name evidence="2" type="ORF">GQ588_11330</name>
</gene>
<dbReference type="EMBL" id="CP046996">
    <property type="protein sequence ID" value="QHA01943.1"/>
    <property type="molecule type" value="Genomic_DNA"/>
</dbReference>
<evidence type="ECO:0000259" key="1">
    <source>
        <dbReference type="Pfam" id="PF01471"/>
    </source>
</evidence>
<feature type="domain" description="Peptidoglycan binding-like" evidence="1">
    <location>
        <begin position="73"/>
        <end position="129"/>
    </location>
</feature>
<feature type="domain" description="Peptidoglycan binding-like" evidence="1">
    <location>
        <begin position="2"/>
        <end position="58"/>
    </location>
</feature>
<organism evidence="2 3">
    <name type="scientific">Dehalobacter restrictus</name>
    <dbReference type="NCBI Taxonomy" id="55583"/>
    <lineage>
        <taxon>Bacteria</taxon>
        <taxon>Bacillati</taxon>
        <taxon>Bacillota</taxon>
        <taxon>Clostridia</taxon>
        <taxon>Eubacteriales</taxon>
        <taxon>Desulfitobacteriaceae</taxon>
        <taxon>Dehalobacter</taxon>
    </lineage>
</organism>
<dbReference type="Pfam" id="PF01471">
    <property type="entry name" value="PG_binding_1"/>
    <property type="match status" value="2"/>
</dbReference>
<sequence>MRGNDVRQLQIALIELGYDPGTPDGIFGPRTQSTVIAFQQNNGLVQDGIVGPVTAAALNRTLTEPAFLKVGSRGPEVATLQSILKELGYDPGMADGVFGSKTREAVIAFQRDYGLIPDGIAGPQTFSVLAQVIRRRTM</sequence>
<dbReference type="SUPFAM" id="SSF47090">
    <property type="entry name" value="PGBD-like"/>
    <property type="match status" value="2"/>
</dbReference>
<evidence type="ECO:0000313" key="2">
    <source>
        <dbReference type="EMBL" id="QHA01943.1"/>
    </source>
</evidence>
<dbReference type="InterPro" id="IPR036365">
    <property type="entry name" value="PGBD-like_sf"/>
</dbReference>